<evidence type="ECO:0000259" key="2">
    <source>
        <dbReference type="Pfam" id="PF24707"/>
    </source>
</evidence>
<dbReference type="PANTHER" id="PTHR28108:SF1">
    <property type="entry name" value="SWR1-COMPLEX PROTEIN 3"/>
    <property type="match status" value="1"/>
</dbReference>
<feature type="region of interest" description="Disordered" evidence="1">
    <location>
        <begin position="162"/>
        <end position="227"/>
    </location>
</feature>
<feature type="compositionally biased region" description="Polar residues" evidence="1">
    <location>
        <begin position="201"/>
        <end position="211"/>
    </location>
</feature>
<comment type="caution">
    <text evidence="3">The sequence shown here is derived from an EMBL/GenBank/DDBJ whole genome shotgun (WGS) entry which is preliminary data.</text>
</comment>
<keyword evidence="4" id="KW-1185">Reference proteome</keyword>
<feature type="compositionally biased region" description="Pro residues" evidence="1">
    <location>
        <begin position="279"/>
        <end position="297"/>
    </location>
</feature>
<name>A0A8K0PFB0_9PEZI</name>
<accession>A0A8K0PFB0</accession>
<proteinExistence type="predicted"/>
<dbReference type="Pfam" id="PF24707">
    <property type="entry name" value="Swc3"/>
    <property type="match status" value="1"/>
</dbReference>
<dbReference type="AlphaFoldDB" id="A0A8K0PFB0"/>
<feature type="compositionally biased region" description="Polar residues" evidence="1">
    <location>
        <begin position="162"/>
        <end position="171"/>
    </location>
</feature>
<feature type="region of interest" description="Disordered" evidence="1">
    <location>
        <begin position="482"/>
        <end position="504"/>
    </location>
</feature>
<dbReference type="PANTHER" id="PTHR28108">
    <property type="entry name" value="SWR1-COMPLEX PROTEIN 3"/>
    <property type="match status" value="1"/>
</dbReference>
<dbReference type="InterPro" id="IPR057558">
    <property type="entry name" value="Swc3_dom"/>
</dbReference>
<feature type="domain" description="SWR1-complex protein 3" evidence="2">
    <location>
        <begin position="53"/>
        <end position="146"/>
    </location>
</feature>
<organism evidence="3 4">
    <name type="scientific">Elsinoe batatas</name>
    <dbReference type="NCBI Taxonomy" id="2601811"/>
    <lineage>
        <taxon>Eukaryota</taxon>
        <taxon>Fungi</taxon>
        <taxon>Dikarya</taxon>
        <taxon>Ascomycota</taxon>
        <taxon>Pezizomycotina</taxon>
        <taxon>Dothideomycetes</taxon>
        <taxon>Dothideomycetidae</taxon>
        <taxon>Myriangiales</taxon>
        <taxon>Elsinoaceae</taxon>
        <taxon>Elsinoe</taxon>
    </lineage>
</organism>
<dbReference type="InterPro" id="IPR037651">
    <property type="entry name" value="Swc3"/>
</dbReference>
<reference evidence="3" key="1">
    <citation type="submission" date="2021-07" db="EMBL/GenBank/DDBJ databases">
        <title>Elsinoe batatas strain:CRI-CJ2 Genome sequencing and assembly.</title>
        <authorList>
            <person name="Huang L."/>
        </authorList>
    </citation>
    <scope>NUCLEOTIDE SEQUENCE</scope>
    <source>
        <strain evidence="3">CRI-CJ2</strain>
    </source>
</reference>
<sequence>MAEKRKAGRPPKGTPAPAKKTRLFSQVKLETPEKEEEVKLALLPSKIHDRRPLPILPSIQATDLVNDEYQTIESSAVLASSLERTRQRWASGDFFERYWFKTSGRKDAPKAVPAGNPLKQWMKLLGQCTIIIEPMIFEALFYISHEPELTQATKEKNAGYQLQQQHNTSSPYGAPYTAQGAPQTSHPVNGRPQPPSPYMSGRSQQPATSTHQSPIPAPPPPAKQSPDPVIQLLASRAATDSNLKELMKIVATGSATPEQLKTFQGHIDELNAIVAAQNPPPVPPAPASIPQAPPPAKKPSHPPIKQRAVTTPRYPLVFEFINLPGATGDRFRFPQHSIIESLGQHSMLASFLVFRKGKEAADPSLYDPDTEYFEPITVKIDFPLGSKLQDDIRKSVLPAAEVRTWMEDQMRAKKRAPIRYLPLRLPHKSQLTEAEEESEPLPLPVQVKKRPYKRKCEKEEAAVPAPTPPVALVSAPVPLQVNSMREGLRRTSRRSTRMSDAIAT</sequence>
<dbReference type="EMBL" id="JAESVG020000008">
    <property type="protein sequence ID" value="KAG8625078.1"/>
    <property type="molecule type" value="Genomic_DNA"/>
</dbReference>
<dbReference type="Proteomes" id="UP000809789">
    <property type="component" value="Unassembled WGS sequence"/>
</dbReference>
<feature type="region of interest" description="Disordered" evidence="1">
    <location>
        <begin position="279"/>
        <end position="304"/>
    </location>
</feature>
<feature type="region of interest" description="Disordered" evidence="1">
    <location>
        <begin position="1"/>
        <end position="22"/>
    </location>
</feature>
<evidence type="ECO:0000313" key="4">
    <source>
        <dbReference type="Proteomes" id="UP000809789"/>
    </source>
</evidence>
<evidence type="ECO:0000256" key="1">
    <source>
        <dbReference type="SAM" id="MobiDB-lite"/>
    </source>
</evidence>
<gene>
    <name evidence="3" type="ORF">KVT40_006829</name>
</gene>
<dbReference type="GO" id="GO:0140849">
    <property type="term" value="F:ATP-dependent H2AZ histone chaperone activity"/>
    <property type="evidence" value="ECO:0007669"/>
    <property type="project" value="InterPro"/>
</dbReference>
<dbReference type="OrthoDB" id="28755at2759"/>
<dbReference type="GO" id="GO:0000812">
    <property type="term" value="C:Swr1 complex"/>
    <property type="evidence" value="ECO:0007669"/>
    <property type="project" value="InterPro"/>
</dbReference>
<evidence type="ECO:0000313" key="3">
    <source>
        <dbReference type="EMBL" id="KAG8625078.1"/>
    </source>
</evidence>
<protein>
    <recommendedName>
        <fullName evidence="2">SWR1-complex protein 3 domain-containing protein</fullName>
    </recommendedName>
</protein>